<dbReference type="Gene3D" id="3.40.50.12580">
    <property type="match status" value="1"/>
</dbReference>
<dbReference type="PANTHER" id="PTHR37316">
    <property type="entry name" value="TEICHOIC ACID GLYCEROL-PHOSPHATE PRIMASE"/>
    <property type="match status" value="1"/>
</dbReference>
<reference evidence="7 8" key="1">
    <citation type="submission" date="2019-10" db="EMBL/GenBank/DDBJ databases">
        <authorList>
            <person name="Nie G."/>
            <person name="Ming H."/>
            <person name="Yi B."/>
        </authorList>
    </citation>
    <scope>NUCLEOTIDE SEQUENCE [LARGE SCALE GENOMIC DNA]</scope>
    <source>
        <strain evidence="7 8">CFH 90414</strain>
    </source>
</reference>
<dbReference type="AlphaFoldDB" id="A0A6I2F6Y6"/>
<dbReference type="Proteomes" id="UP000431080">
    <property type="component" value="Unassembled WGS sequence"/>
</dbReference>
<dbReference type="GO" id="GO:0019350">
    <property type="term" value="P:teichoic acid biosynthetic process"/>
    <property type="evidence" value="ECO:0007669"/>
    <property type="project" value="UniProtKB-KW"/>
</dbReference>
<dbReference type="InterPro" id="IPR043148">
    <property type="entry name" value="TagF_C"/>
</dbReference>
<keyword evidence="3" id="KW-1003">Cell membrane</keyword>
<dbReference type="InterPro" id="IPR051612">
    <property type="entry name" value="Teichoic_Acid_Biosynth"/>
</dbReference>
<comment type="caution">
    <text evidence="7">The sequence shown here is derived from an EMBL/GenBank/DDBJ whole genome shotgun (WGS) entry which is preliminary data.</text>
</comment>
<dbReference type="RefSeq" id="WP_153684541.1">
    <property type="nucleotide sequence ID" value="NZ_WJIF01000004.1"/>
</dbReference>
<keyword evidence="8" id="KW-1185">Reference proteome</keyword>
<organism evidence="7 8">
    <name type="scientific">Agromyces agglutinans</name>
    <dbReference type="NCBI Taxonomy" id="2662258"/>
    <lineage>
        <taxon>Bacteria</taxon>
        <taxon>Bacillati</taxon>
        <taxon>Actinomycetota</taxon>
        <taxon>Actinomycetes</taxon>
        <taxon>Micrococcales</taxon>
        <taxon>Microbacteriaceae</taxon>
        <taxon>Agromyces</taxon>
    </lineage>
</organism>
<evidence type="ECO:0000256" key="5">
    <source>
        <dbReference type="ARBA" id="ARBA00022944"/>
    </source>
</evidence>
<proteinExistence type="inferred from homology"/>
<dbReference type="InterPro" id="IPR043149">
    <property type="entry name" value="TagF_N"/>
</dbReference>
<comment type="subcellular location">
    <subcellularLocation>
        <location evidence="1">Cell membrane</location>
        <topology evidence="1">Peripheral membrane protein</topology>
    </subcellularLocation>
</comment>
<evidence type="ECO:0000256" key="3">
    <source>
        <dbReference type="ARBA" id="ARBA00022475"/>
    </source>
</evidence>
<comment type="similarity">
    <text evidence="2">Belongs to the CDP-glycerol glycerophosphotransferase family.</text>
</comment>
<keyword evidence="5" id="KW-0777">Teichoic acid biosynthesis</keyword>
<dbReference type="GO" id="GO:0047355">
    <property type="term" value="F:CDP-glycerol glycerophosphotransferase activity"/>
    <property type="evidence" value="ECO:0007669"/>
    <property type="project" value="InterPro"/>
</dbReference>
<keyword evidence="4" id="KW-0808">Transferase</keyword>
<dbReference type="EMBL" id="WJIF01000004">
    <property type="protein sequence ID" value="MRG60091.1"/>
    <property type="molecule type" value="Genomic_DNA"/>
</dbReference>
<evidence type="ECO:0000256" key="6">
    <source>
        <dbReference type="ARBA" id="ARBA00023136"/>
    </source>
</evidence>
<dbReference type="Pfam" id="PF04464">
    <property type="entry name" value="Glyphos_transf"/>
    <property type="match status" value="1"/>
</dbReference>
<protein>
    <recommendedName>
        <fullName evidence="9">Glycosyl/glycerophosphate transferase</fullName>
    </recommendedName>
</protein>
<dbReference type="Gene3D" id="3.40.50.11820">
    <property type="match status" value="1"/>
</dbReference>
<name>A0A6I2F6Y6_9MICO</name>
<dbReference type="GO" id="GO:0005886">
    <property type="term" value="C:plasma membrane"/>
    <property type="evidence" value="ECO:0007669"/>
    <property type="project" value="UniProtKB-SubCell"/>
</dbReference>
<dbReference type="PANTHER" id="PTHR37316:SF3">
    <property type="entry name" value="TEICHOIC ACID GLYCEROL-PHOSPHATE TRANSFERASE"/>
    <property type="match status" value="1"/>
</dbReference>
<evidence type="ECO:0000256" key="2">
    <source>
        <dbReference type="ARBA" id="ARBA00010488"/>
    </source>
</evidence>
<evidence type="ECO:0000256" key="4">
    <source>
        <dbReference type="ARBA" id="ARBA00022679"/>
    </source>
</evidence>
<evidence type="ECO:0000256" key="1">
    <source>
        <dbReference type="ARBA" id="ARBA00004202"/>
    </source>
</evidence>
<dbReference type="InterPro" id="IPR007554">
    <property type="entry name" value="Glycerophosphate_synth"/>
</dbReference>
<gene>
    <name evidence="7" type="ORF">GE115_09435</name>
</gene>
<accession>A0A6I2F6Y6</accession>
<keyword evidence="6" id="KW-0472">Membrane</keyword>
<dbReference type="SUPFAM" id="SSF53756">
    <property type="entry name" value="UDP-Glycosyltransferase/glycogen phosphorylase"/>
    <property type="match status" value="1"/>
</dbReference>
<evidence type="ECO:0000313" key="7">
    <source>
        <dbReference type="EMBL" id="MRG60091.1"/>
    </source>
</evidence>
<evidence type="ECO:0008006" key="9">
    <source>
        <dbReference type="Google" id="ProtNLM"/>
    </source>
</evidence>
<evidence type="ECO:0000313" key="8">
    <source>
        <dbReference type="Proteomes" id="UP000431080"/>
    </source>
</evidence>
<sequence length="411" mass="44231">MNARLSKLARRIQRAAVRVVMAATPTRRHLVINGFPVDEGNAVEMVRASAERYPGTVCWLVPEIGEARRVLDSCGADPDGRVVIVPHRSIVGLRWFVTAEVSMFTHGLFGNPGRVPRKTMVNLWHGGGFKGHIMSDERGRPTISSDFLVAATRKFGEARARECRLPAGGLLVTGNPRIDQFARSSTAGLERLGIDRERPFVLWMPTFRKNKGRGLTAGWSDVAGDAPADVNAAMAACVELLAREYGLAVVVKPHPQDAESRSIPGALIVTNERLRESGIQLYELVGAAAGLLTDYSSVWIDYLALDRPIAFVVPDEAGYASGRGFDPSDALDWLPGPKIVDEADARAFAEDVLAGGVASGARRREVAEEIGQVAEPGVAHRILDELSARGVFALPLRPRAPAPSARSAPGA</sequence>